<keyword evidence="4" id="KW-0539">Nucleus</keyword>
<dbReference type="InterPro" id="IPR050987">
    <property type="entry name" value="AtrR-like"/>
</dbReference>
<feature type="compositionally biased region" description="Basic and acidic residues" evidence="5">
    <location>
        <begin position="56"/>
        <end position="67"/>
    </location>
</feature>
<evidence type="ECO:0000256" key="2">
    <source>
        <dbReference type="ARBA" id="ARBA00022723"/>
    </source>
</evidence>
<dbReference type="VEuPathDB" id="FungiDB:Z520_11478"/>
<proteinExistence type="predicted"/>
<dbReference type="PANTHER" id="PTHR46910:SF3">
    <property type="entry name" value="HALOTOLERANCE PROTEIN 9-RELATED"/>
    <property type="match status" value="1"/>
</dbReference>
<evidence type="ECO:0000256" key="4">
    <source>
        <dbReference type="ARBA" id="ARBA00023242"/>
    </source>
</evidence>
<dbReference type="Pfam" id="PF04082">
    <property type="entry name" value="Fungal_trans"/>
    <property type="match status" value="1"/>
</dbReference>
<dbReference type="GO" id="GO:0003700">
    <property type="term" value="F:DNA-binding transcription factor activity"/>
    <property type="evidence" value="ECO:0007669"/>
    <property type="project" value="InterPro"/>
</dbReference>
<keyword evidence="8" id="KW-1185">Reference proteome</keyword>
<evidence type="ECO:0000313" key="8">
    <source>
        <dbReference type="Proteomes" id="UP000053411"/>
    </source>
</evidence>
<dbReference type="EMBL" id="KN848100">
    <property type="protein sequence ID" value="KIX92815.1"/>
    <property type="molecule type" value="Genomic_DNA"/>
</dbReference>
<organism evidence="7 8">
    <name type="scientific">Fonsecaea multimorphosa CBS 102226</name>
    <dbReference type="NCBI Taxonomy" id="1442371"/>
    <lineage>
        <taxon>Eukaryota</taxon>
        <taxon>Fungi</taxon>
        <taxon>Dikarya</taxon>
        <taxon>Ascomycota</taxon>
        <taxon>Pezizomycotina</taxon>
        <taxon>Eurotiomycetes</taxon>
        <taxon>Chaetothyriomycetidae</taxon>
        <taxon>Chaetothyriales</taxon>
        <taxon>Herpotrichiellaceae</taxon>
        <taxon>Fonsecaea</taxon>
    </lineage>
</organism>
<name>A0A0D2GTM4_9EURO</name>
<dbReference type="GO" id="GO:0006351">
    <property type="term" value="P:DNA-templated transcription"/>
    <property type="evidence" value="ECO:0007669"/>
    <property type="project" value="InterPro"/>
</dbReference>
<dbReference type="SMART" id="SM00906">
    <property type="entry name" value="Fungal_trans"/>
    <property type="match status" value="1"/>
</dbReference>
<feature type="domain" description="Xylanolytic transcriptional activator regulatory" evidence="6">
    <location>
        <begin position="360"/>
        <end position="434"/>
    </location>
</feature>
<reference evidence="7 8" key="1">
    <citation type="submission" date="2015-01" db="EMBL/GenBank/DDBJ databases">
        <title>The Genome Sequence of Fonsecaea multimorphosa CBS 102226.</title>
        <authorList>
            <consortium name="The Broad Institute Genomics Platform"/>
            <person name="Cuomo C."/>
            <person name="de Hoog S."/>
            <person name="Gorbushina A."/>
            <person name="Stielow B."/>
            <person name="Teixiera M."/>
            <person name="Abouelleil A."/>
            <person name="Chapman S.B."/>
            <person name="Priest M."/>
            <person name="Young S.K."/>
            <person name="Wortman J."/>
            <person name="Nusbaum C."/>
            <person name="Birren B."/>
        </authorList>
    </citation>
    <scope>NUCLEOTIDE SEQUENCE [LARGE SCALE GENOMIC DNA]</scope>
    <source>
        <strain evidence="7 8">CBS 102226</strain>
    </source>
</reference>
<dbReference type="GO" id="GO:0003677">
    <property type="term" value="F:DNA binding"/>
    <property type="evidence" value="ECO:0007669"/>
    <property type="project" value="UniProtKB-KW"/>
</dbReference>
<evidence type="ECO:0000256" key="5">
    <source>
        <dbReference type="SAM" id="MobiDB-lite"/>
    </source>
</evidence>
<protein>
    <recommendedName>
        <fullName evidence="6">Xylanolytic transcriptional activator regulatory domain-containing protein</fullName>
    </recommendedName>
</protein>
<dbReference type="GO" id="GO:0008270">
    <property type="term" value="F:zinc ion binding"/>
    <property type="evidence" value="ECO:0007669"/>
    <property type="project" value="InterPro"/>
</dbReference>
<dbReference type="STRING" id="1442371.A0A0D2GTM4"/>
<keyword evidence="3" id="KW-0238">DNA-binding</keyword>
<evidence type="ECO:0000259" key="6">
    <source>
        <dbReference type="SMART" id="SM00906"/>
    </source>
</evidence>
<gene>
    <name evidence="7" type="ORF">Z520_11478</name>
</gene>
<dbReference type="GO" id="GO:0005634">
    <property type="term" value="C:nucleus"/>
    <property type="evidence" value="ECO:0007669"/>
    <property type="project" value="UniProtKB-SubCell"/>
</dbReference>
<feature type="compositionally biased region" description="Polar residues" evidence="5">
    <location>
        <begin position="27"/>
        <end position="49"/>
    </location>
</feature>
<evidence type="ECO:0000256" key="3">
    <source>
        <dbReference type="ARBA" id="ARBA00023125"/>
    </source>
</evidence>
<sequence length="729" mass="82018">MVSSVEILRSTRIPLIAFLQRPVSTPEGQAQNEECNYSSSQNNDWQVVNSPAKGGAGRERTRQRTKQIETDSTALARLQVLETEYLQLKNTRLSDSSSIVDGIVAPEKDAQSKTAYQSSPVHHHYGDHNEYTFTERSGGAPLYNGPGTPVNLQKSHWDKRDVETTDTFTLNSDGKKDMTMPSKLTALHEDLALQSVMSTSPTMESTIGDTSKSVGPIDATFVLPLPRPRELLSLLQIYFVEHNLFYPCVDRKSFEAKLLKMLIDKGYGRGSRTVSLSATEASFGALLCVILALAIFINPQEPVYKDDMPLPAHITCSFWHHLALSLSALSQTTRIHGLDILRFHLLEAMYLVNSERLAESSRTLVTAVDMAIRMGLNRQKTWEVSNNPDHNMERKTLWWSLYYMDRKIAEKCSRPYFIRDTEVDVQEFSFTQSLDDKQGDPAMNLTSRSWELAYLQTLVDWARIWGKIWDTFFAARAPSLGNVDELEAMDARIEGVRRRLSPEVRWDPSLLELADHSAEHELQIRARLLVLIRFNLLRLNLRHNPLTKPWHDQYALSFCGSLAIETVNTLVSYLNRFPNIGQLGFFITVALVECVCQLIPSIVMGVSQPDRDAAIGAVKDAQKIIHLVSIRHAAAMRAEMALSQVFSIINVWLKNDDPLNGQSSQFEPGSGTITPKLFEFLCDGDIWNFEPEQFAGIEVDPSTGDFSSTLKTFLQDSSTEQLDPRTAVG</sequence>
<feature type="region of interest" description="Disordered" evidence="5">
    <location>
        <begin position="109"/>
        <end position="140"/>
    </location>
</feature>
<keyword evidence="2" id="KW-0479">Metal-binding</keyword>
<evidence type="ECO:0000313" key="7">
    <source>
        <dbReference type="EMBL" id="KIX92815.1"/>
    </source>
</evidence>
<dbReference type="PANTHER" id="PTHR46910">
    <property type="entry name" value="TRANSCRIPTION FACTOR PDR1"/>
    <property type="match status" value="1"/>
</dbReference>
<feature type="region of interest" description="Disordered" evidence="5">
    <location>
        <begin position="27"/>
        <end position="67"/>
    </location>
</feature>
<evidence type="ECO:0000256" key="1">
    <source>
        <dbReference type="ARBA" id="ARBA00004123"/>
    </source>
</evidence>
<dbReference type="InterPro" id="IPR007219">
    <property type="entry name" value="XnlR_reg_dom"/>
</dbReference>
<dbReference type="RefSeq" id="XP_016626938.1">
    <property type="nucleotide sequence ID" value="XM_016781967.1"/>
</dbReference>
<dbReference type="OrthoDB" id="4320670at2759"/>
<dbReference type="AlphaFoldDB" id="A0A0D2GTM4"/>
<dbReference type="GeneID" id="27717224"/>
<accession>A0A0D2GTM4</accession>
<dbReference type="Proteomes" id="UP000053411">
    <property type="component" value="Unassembled WGS sequence"/>
</dbReference>
<comment type="subcellular location">
    <subcellularLocation>
        <location evidence="1">Nucleus</location>
    </subcellularLocation>
</comment>
<dbReference type="CDD" id="cd12148">
    <property type="entry name" value="fungal_TF_MHR"/>
    <property type="match status" value="1"/>
</dbReference>